<dbReference type="EMBL" id="JAUOZU010000024">
    <property type="protein sequence ID" value="MDO6966978.1"/>
    <property type="molecule type" value="Genomic_DNA"/>
</dbReference>
<evidence type="ECO:0000313" key="1">
    <source>
        <dbReference type="EMBL" id="MDO6966978.1"/>
    </source>
</evidence>
<accession>A0ABT8YTC8</accession>
<dbReference type="RefSeq" id="WP_304378908.1">
    <property type="nucleotide sequence ID" value="NZ_JAUOZU010000024.1"/>
</dbReference>
<keyword evidence="2" id="KW-1185">Reference proteome</keyword>
<name>A0ABT8YTC8_9HYPH</name>
<dbReference type="Proteomes" id="UP001174932">
    <property type="component" value="Unassembled WGS sequence"/>
</dbReference>
<reference evidence="1" key="1">
    <citation type="journal article" date="2015" name="Int. J. Syst. Evol. Microbiol.">
        <title>Rhizobium alvei sp. nov., isolated from a freshwater river.</title>
        <authorList>
            <person name="Sheu S.Y."/>
            <person name="Huang H.W."/>
            <person name="Young C.C."/>
            <person name="Chen W.M."/>
        </authorList>
    </citation>
    <scope>NUCLEOTIDE SEQUENCE</scope>
    <source>
        <strain evidence="1">TNR-22</strain>
    </source>
</reference>
<evidence type="ECO:0000313" key="2">
    <source>
        <dbReference type="Proteomes" id="UP001174932"/>
    </source>
</evidence>
<gene>
    <name evidence="1" type="ORF">Q4481_23735</name>
</gene>
<reference evidence="1" key="2">
    <citation type="submission" date="2023-07" db="EMBL/GenBank/DDBJ databases">
        <authorList>
            <person name="Shen H."/>
        </authorList>
    </citation>
    <scope>NUCLEOTIDE SEQUENCE</scope>
    <source>
        <strain evidence="1">TNR-22</strain>
    </source>
</reference>
<protein>
    <submittedName>
        <fullName evidence="1">Uncharacterized protein</fullName>
    </submittedName>
</protein>
<sequence>MAGGNVYTLFGENPPELGEPNQPLIKAITNLLEMAKTGRLQSFVGTGFTHEGNRLSLWCDTHPDIYQMLGSIAWLEHEYVERQTKAD</sequence>
<organism evidence="1 2">
    <name type="scientific">Rhizobium alvei</name>
    <dbReference type="NCBI Taxonomy" id="1132659"/>
    <lineage>
        <taxon>Bacteria</taxon>
        <taxon>Pseudomonadati</taxon>
        <taxon>Pseudomonadota</taxon>
        <taxon>Alphaproteobacteria</taxon>
        <taxon>Hyphomicrobiales</taxon>
        <taxon>Rhizobiaceae</taxon>
        <taxon>Rhizobium/Agrobacterium group</taxon>
        <taxon>Rhizobium</taxon>
    </lineage>
</organism>
<proteinExistence type="predicted"/>
<comment type="caution">
    <text evidence="1">The sequence shown here is derived from an EMBL/GenBank/DDBJ whole genome shotgun (WGS) entry which is preliminary data.</text>
</comment>